<comment type="pathway">
    <text evidence="1 10">Isoprenoid biosynthesis; dimethylallyl diphosphate biosynthesis; dimethylallyl diphosphate from isopentenyl diphosphate: step 1/1.</text>
</comment>
<dbReference type="RefSeq" id="WP_083110993.1">
    <property type="nucleotide sequence ID" value="NZ_JACKTS010000031.1"/>
</dbReference>
<evidence type="ECO:0000313" key="14">
    <source>
        <dbReference type="EMBL" id="ORA26358.1"/>
    </source>
</evidence>
<dbReference type="AlphaFoldDB" id="A0A1X0A910"/>
<dbReference type="NCBIfam" id="TIGR02150">
    <property type="entry name" value="IPP_isom_1"/>
    <property type="match status" value="1"/>
</dbReference>
<feature type="binding site" evidence="10">
    <location>
        <position position="27"/>
    </location>
    <ligand>
        <name>Mn(2+)</name>
        <dbReference type="ChEBI" id="CHEBI:29035"/>
    </ligand>
</feature>
<feature type="binding site" evidence="10">
    <location>
        <position position="118"/>
    </location>
    <ligand>
        <name>Mn(2+)</name>
        <dbReference type="ChEBI" id="CHEBI:29035"/>
    </ligand>
</feature>
<dbReference type="CDD" id="cd02885">
    <property type="entry name" value="NUDIX_IPP_Isomerase"/>
    <property type="match status" value="1"/>
</dbReference>
<keyword evidence="4 10" id="KW-0963">Cytoplasm</keyword>
<keyword evidence="9 10" id="KW-0413">Isomerase</keyword>
<dbReference type="Proteomes" id="UP000192284">
    <property type="component" value="Unassembled WGS sequence"/>
</dbReference>
<feature type="binding site" evidence="10">
    <location>
        <position position="89"/>
    </location>
    <ligand>
        <name>Mg(2+)</name>
        <dbReference type="ChEBI" id="CHEBI:18420"/>
    </ligand>
</feature>
<comment type="cofactor">
    <cofactor evidence="10">
        <name>Mn(2+)</name>
        <dbReference type="ChEBI" id="CHEBI:29035"/>
    </cofactor>
    <text evidence="10">Binds 1 Mn(2+) ion per subunit.</text>
</comment>
<dbReference type="GO" id="GO:0050992">
    <property type="term" value="P:dimethylallyl diphosphate biosynthetic process"/>
    <property type="evidence" value="ECO:0007669"/>
    <property type="project" value="UniProtKB-UniRule"/>
</dbReference>
<evidence type="ECO:0000256" key="11">
    <source>
        <dbReference type="PIRSR" id="PIRSR018427-1"/>
    </source>
</evidence>
<evidence type="ECO:0000256" key="7">
    <source>
        <dbReference type="ARBA" id="ARBA00023211"/>
    </source>
</evidence>
<dbReference type="GO" id="GO:0008299">
    <property type="term" value="P:isoprenoid biosynthetic process"/>
    <property type="evidence" value="ECO:0007669"/>
    <property type="project" value="UniProtKB-UniRule"/>
</dbReference>
<accession>A0A1X0A910</accession>
<sequence length="198" mass="21607">MLNSVEQVVLVDECGSPIGIADKATVHTCDTPLHLAFSSYVFDAADRVLITQRADTKLTWPGVWTNSCCGHPLPGESLPDAISRRLAGELGLTANSVDLILPGFRYRATMADGTVENEICPVYRVQVDHEPRPNSDEVGAVRWIGWEEFVSDVNAGVITPISPWCRRQLEQLSELGPHPGRWPVADDVALPTAARRPG</sequence>
<feature type="region of interest" description="Disordered" evidence="12">
    <location>
        <begin position="176"/>
        <end position="198"/>
    </location>
</feature>
<dbReference type="HAMAP" id="MF_00202">
    <property type="entry name" value="Idi"/>
    <property type="match status" value="1"/>
</dbReference>
<evidence type="ECO:0000256" key="8">
    <source>
        <dbReference type="ARBA" id="ARBA00023229"/>
    </source>
</evidence>
<feature type="binding site" evidence="10">
    <location>
        <position position="116"/>
    </location>
    <ligand>
        <name>Mn(2+)</name>
        <dbReference type="ChEBI" id="CHEBI:29035"/>
    </ligand>
</feature>
<evidence type="ECO:0000256" key="12">
    <source>
        <dbReference type="SAM" id="MobiDB-lite"/>
    </source>
</evidence>
<evidence type="ECO:0000256" key="9">
    <source>
        <dbReference type="ARBA" id="ARBA00023235"/>
    </source>
</evidence>
<dbReference type="SUPFAM" id="SSF55811">
    <property type="entry name" value="Nudix"/>
    <property type="match status" value="1"/>
</dbReference>
<evidence type="ECO:0000256" key="6">
    <source>
        <dbReference type="ARBA" id="ARBA00022842"/>
    </source>
</evidence>
<gene>
    <name evidence="10" type="primary">idi</name>
    <name evidence="14" type="ORF">BST12_00275</name>
</gene>
<evidence type="ECO:0000256" key="1">
    <source>
        <dbReference type="ARBA" id="ARBA00004826"/>
    </source>
</evidence>
<dbReference type="Gene3D" id="3.90.79.10">
    <property type="entry name" value="Nucleoside Triphosphate Pyrophosphohydrolase"/>
    <property type="match status" value="1"/>
</dbReference>
<comment type="cofactor">
    <cofactor evidence="10">
        <name>Mg(2+)</name>
        <dbReference type="ChEBI" id="CHEBI:18420"/>
    </cofactor>
    <text evidence="10">Binds 1 Mg(2+) ion per subunit. The magnesium ion binds only when substrate is bound.</text>
</comment>
<feature type="domain" description="Nudix hydrolase" evidence="13">
    <location>
        <begin position="32"/>
        <end position="167"/>
    </location>
</feature>
<dbReference type="InterPro" id="IPR015797">
    <property type="entry name" value="NUDIX_hydrolase-like_dom_sf"/>
</dbReference>
<dbReference type="GO" id="GO:0004452">
    <property type="term" value="F:isopentenyl-diphosphate delta-isomerase activity"/>
    <property type="evidence" value="ECO:0007669"/>
    <property type="project" value="UniProtKB-UniRule"/>
</dbReference>
<dbReference type="Pfam" id="PF00293">
    <property type="entry name" value="NUDIX"/>
    <property type="match status" value="1"/>
</dbReference>
<comment type="caution">
    <text evidence="14">The sequence shown here is derived from an EMBL/GenBank/DDBJ whole genome shotgun (WGS) entry which is preliminary data.</text>
</comment>
<dbReference type="InterPro" id="IPR000086">
    <property type="entry name" value="NUDIX_hydrolase_dom"/>
</dbReference>
<evidence type="ECO:0000256" key="10">
    <source>
        <dbReference type="HAMAP-Rule" id="MF_00202"/>
    </source>
</evidence>
<protein>
    <recommendedName>
        <fullName evidence="3 10">Isopentenyl-diphosphate Delta-isomerase</fullName>
        <shortName evidence="10">IPP isomerase</shortName>
        <ecNumber evidence="3 10">5.3.3.2</ecNumber>
    </recommendedName>
    <alternativeName>
        <fullName evidence="10">IPP:DMAPP isomerase</fullName>
    </alternativeName>
    <alternativeName>
        <fullName evidence="10">Isopentenyl pyrophosphate isomerase</fullName>
    </alternativeName>
</protein>
<dbReference type="InterPro" id="IPR011876">
    <property type="entry name" value="IsopentenylPP_isomerase_typ1"/>
</dbReference>
<keyword evidence="7 10" id="KW-0464">Manganese</keyword>
<reference evidence="14 15" key="1">
    <citation type="submission" date="2017-02" db="EMBL/GenBank/DDBJ databases">
        <title>The new phylogeny of genus Mycobacterium.</title>
        <authorList>
            <person name="Tortoli E."/>
            <person name="Trovato A."/>
            <person name="Cirillo D.M."/>
        </authorList>
    </citation>
    <scope>NUCLEOTIDE SEQUENCE [LARGE SCALE GENOMIC DNA]</scope>
    <source>
        <strain evidence="14 15">DSM 45057</strain>
    </source>
</reference>
<dbReference type="PANTHER" id="PTHR10885">
    <property type="entry name" value="ISOPENTENYL-DIPHOSPHATE DELTA-ISOMERASE"/>
    <property type="match status" value="1"/>
</dbReference>
<name>A0A1X0A910_MYCAN</name>
<dbReference type="UniPathway" id="UPA00059">
    <property type="reaction ID" value="UER00104"/>
</dbReference>
<feature type="active site" evidence="10 11">
    <location>
        <position position="118"/>
    </location>
</feature>
<keyword evidence="8 10" id="KW-0414">Isoprene biosynthesis</keyword>
<comment type="function">
    <text evidence="10">Catalyzes the 1,3-allylic rearrangement of the homoallylic substrate isopentenyl (IPP) to its highly electrophilic allylic isomer, dimethylallyl diphosphate (DMAPP).</text>
</comment>
<organism evidence="14 15">
    <name type="scientific">Mycobacterium angelicum</name>
    <dbReference type="NCBI Taxonomy" id="470074"/>
    <lineage>
        <taxon>Bacteria</taxon>
        <taxon>Bacillati</taxon>
        <taxon>Actinomycetota</taxon>
        <taxon>Actinomycetes</taxon>
        <taxon>Mycobacteriales</taxon>
        <taxon>Mycobacteriaceae</taxon>
        <taxon>Mycobacterium</taxon>
    </lineage>
</organism>
<dbReference type="NCBIfam" id="NF002995">
    <property type="entry name" value="PRK03759.1"/>
    <property type="match status" value="1"/>
</dbReference>
<evidence type="ECO:0000256" key="5">
    <source>
        <dbReference type="ARBA" id="ARBA00022723"/>
    </source>
</evidence>
<feature type="binding site" evidence="10">
    <location>
        <position position="34"/>
    </location>
    <ligand>
        <name>Mn(2+)</name>
        <dbReference type="ChEBI" id="CHEBI:29035"/>
    </ligand>
</feature>
<keyword evidence="6 10" id="KW-0460">Magnesium</keyword>
<evidence type="ECO:0000256" key="3">
    <source>
        <dbReference type="ARBA" id="ARBA00012057"/>
    </source>
</evidence>
<proteinExistence type="inferred from homology"/>
<feature type="active site" evidence="10 11">
    <location>
        <position position="69"/>
    </location>
</feature>
<dbReference type="GO" id="GO:0046872">
    <property type="term" value="F:metal ion binding"/>
    <property type="evidence" value="ECO:0007669"/>
    <property type="project" value="UniProtKB-KW"/>
</dbReference>
<dbReference type="InterPro" id="IPR056375">
    <property type="entry name" value="Idi_bact"/>
</dbReference>
<keyword evidence="15" id="KW-1185">Reference proteome</keyword>
<dbReference type="OrthoDB" id="9809458at2"/>
<dbReference type="PIRSF" id="PIRSF018427">
    <property type="entry name" value="Isopntndiph_ism"/>
    <property type="match status" value="1"/>
</dbReference>
<dbReference type="PANTHER" id="PTHR10885:SF0">
    <property type="entry name" value="ISOPENTENYL-DIPHOSPHATE DELTA-ISOMERASE"/>
    <property type="match status" value="1"/>
</dbReference>
<feature type="binding site" evidence="10">
    <location>
        <position position="71"/>
    </location>
    <ligand>
        <name>Mn(2+)</name>
        <dbReference type="ChEBI" id="CHEBI:29035"/>
    </ligand>
</feature>
<keyword evidence="5 10" id="KW-0479">Metal-binding</keyword>
<dbReference type="FunFam" id="3.90.79.10:FF:000009">
    <property type="entry name" value="Isopentenyl-diphosphate Delta-isomerase"/>
    <property type="match status" value="1"/>
</dbReference>
<dbReference type="PROSITE" id="PS51462">
    <property type="entry name" value="NUDIX"/>
    <property type="match status" value="1"/>
</dbReference>
<evidence type="ECO:0000313" key="15">
    <source>
        <dbReference type="Proteomes" id="UP000192284"/>
    </source>
</evidence>
<comment type="subcellular location">
    <subcellularLocation>
        <location evidence="10">Cytoplasm</location>
    </subcellularLocation>
</comment>
<evidence type="ECO:0000259" key="13">
    <source>
        <dbReference type="PROSITE" id="PS51462"/>
    </source>
</evidence>
<comment type="catalytic activity">
    <reaction evidence="10">
        <text>isopentenyl diphosphate = dimethylallyl diphosphate</text>
        <dbReference type="Rhea" id="RHEA:23284"/>
        <dbReference type="ChEBI" id="CHEBI:57623"/>
        <dbReference type="ChEBI" id="CHEBI:128769"/>
        <dbReference type="EC" id="5.3.3.2"/>
    </reaction>
</comment>
<dbReference type="GO" id="GO:0005737">
    <property type="term" value="C:cytoplasm"/>
    <property type="evidence" value="ECO:0007669"/>
    <property type="project" value="UniProtKB-SubCell"/>
</dbReference>
<dbReference type="EC" id="5.3.3.2" evidence="3 10"/>
<comment type="similarity">
    <text evidence="2 10">Belongs to the IPP isomerase type 1 family.</text>
</comment>
<dbReference type="EMBL" id="MVHE01000001">
    <property type="protein sequence ID" value="ORA26358.1"/>
    <property type="molecule type" value="Genomic_DNA"/>
</dbReference>
<evidence type="ECO:0000256" key="2">
    <source>
        <dbReference type="ARBA" id="ARBA00007579"/>
    </source>
</evidence>
<evidence type="ECO:0000256" key="4">
    <source>
        <dbReference type="ARBA" id="ARBA00022490"/>
    </source>
</evidence>